<protein>
    <submittedName>
        <fullName evidence="3">DnaJ-domain-containing protein</fullName>
    </submittedName>
</protein>
<gene>
    <name evidence="3" type="ORF">DFH94DRAFT_793641</name>
</gene>
<feature type="region of interest" description="Disordered" evidence="1">
    <location>
        <begin position="28"/>
        <end position="48"/>
    </location>
</feature>
<proteinExistence type="predicted"/>
<dbReference type="GO" id="GO:0044183">
    <property type="term" value="F:protein folding chaperone"/>
    <property type="evidence" value="ECO:0007669"/>
    <property type="project" value="TreeGrafter"/>
</dbReference>
<dbReference type="SMART" id="SM00271">
    <property type="entry name" value="DnaJ"/>
    <property type="match status" value="1"/>
</dbReference>
<dbReference type="CDD" id="cd06257">
    <property type="entry name" value="DnaJ"/>
    <property type="match status" value="1"/>
</dbReference>
<dbReference type="InterPro" id="IPR001623">
    <property type="entry name" value="DnaJ_domain"/>
</dbReference>
<reference evidence="3" key="2">
    <citation type="journal article" date="2020" name="Nat. Commun.">
        <title>Large-scale genome sequencing of mycorrhizal fungi provides insights into the early evolution of symbiotic traits.</title>
        <authorList>
            <person name="Miyauchi S."/>
            <person name="Kiss E."/>
            <person name="Kuo A."/>
            <person name="Drula E."/>
            <person name="Kohler A."/>
            <person name="Sanchez-Garcia M."/>
            <person name="Morin E."/>
            <person name="Andreopoulos B."/>
            <person name="Barry K.W."/>
            <person name="Bonito G."/>
            <person name="Buee M."/>
            <person name="Carver A."/>
            <person name="Chen C."/>
            <person name="Cichocki N."/>
            <person name="Clum A."/>
            <person name="Culley D."/>
            <person name="Crous P.W."/>
            <person name="Fauchery L."/>
            <person name="Girlanda M."/>
            <person name="Hayes R.D."/>
            <person name="Keri Z."/>
            <person name="LaButti K."/>
            <person name="Lipzen A."/>
            <person name="Lombard V."/>
            <person name="Magnuson J."/>
            <person name="Maillard F."/>
            <person name="Murat C."/>
            <person name="Nolan M."/>
            <person name="Ohm R.A."/>
            <person name="Pangilinan J."/>
            <person name="Pereira M.F."/>
            <person name="Perotto S."/>
            <person name="Peter M."/>
            <person name="Pfister S."/>
            <person name="Riley R."/>
            <person name="Sitrit Y."/>
            <person name="Stielow J.B."/>
            <person name="Szollosi G."/>
            <person name="Zifcakova L."/>
            <person name="Stursova M."/>
            <person name="Spatafora J.W."/>
            <person name="Tedersoo L."/>
            <person name="Vaario L.M."/>
            <person name="Yamada A."/>
            <person name="Yan M."/>
            <person name="Wang P."/>
            <person name="Xu J."/>
            <person name="Bruns T."/>
            <person name="Baldrian P."/>
            <person name="Vilgalys R."/>
            <person name="Dunand C."/>
            <person name="Henrissat B."/>
            <person name="Grigoriev I.V."/>
            <person name="Hibbett D."/>
            <person name="Nagy L.G."/>
            <person name="Martin F.M."/>
        </authorList>
    </citation>
    <scope>NUCLEOTIDE SEQUENCE</scope>
    <source>
        <strain evidence="3">Prilba</strain>
    </source>
</reference>
<dbReference type="Gene3D" id="1.10.287.110">
    <property type="entry name" value="DnaJ domain"/>
    <property type="match status" value="1"/>
</dbReference>
<evidence type="ECO:0000256" key="1">
    <source>
        <dbReference type="SAM" id="MobiDB-lite"/>
    </source>
</evidence>
<feature type="domain" description="J" evidence="2">
    <location>
        <begin position="6"/>
        <end position="76"/>
    </location>
</feature>
<dbReference type="Pfam" id="PF00226">
    <property type="entry name" value="DnaJ"/>
    <property type="match status" value="1"/>
</dbReference>
<reference evidence="3" key="1">
    <citation type="submission" date="2019-10" db="EMBL/GenBank/DDBJ databases">
        <authorList>
            <consortium name="DOE Joint Genome Institute"/>
            <person name="Kuo A."/>
            <person name="Miyauchi S."/>
            <person name="Kiss E."/>
            <person name="Drula E."/>
            <person name="Kohler A."/>
            <person name="Sanchez-Garcia M."/>
            <person name="Andreopoulos B."/>
            <person name="Barry K.W."/>
            <person name="Bonito G."/>
            <person name="Buee M."/>
            <person name="Carver A."/>
            <person name="Chen C."/>
            <person name="Cichocki N."/>
            <person name="Clum A."/>
            <person name="Culley D."/>
            <person name="Crous P.W."/>
            <person name="Fauchery L."/>
            <person name="Girlanda M."/>
            <person name="Hayes R."/>
            <person name="Keri Z."/>
            <person name="LaButti K."/>
            <person name="Lipzen A."/>
            <person name="Lombard V."/>
            <person name="Magnuson J."/>
            <person name="Maillard F."/>
            <person name="Morin E."/>
            <person name="Murat C."/>
            <person name="Nolan M."/>
            <person name="Ohm R."/>
            <person name="Pangilinan J."/>
            <person name="Pereira M."/>
            <person name="Perotto S."/>
            <person name="Peter M."/>
            <person name="Riley R."/>
            <person name="Sitrit Y."/>
            <person name="Stielow B."/>
            <person name="Szollosi G."/>
            <person name="Zifcakova L."/>
            <person name="Stursova M."/>
            <person name="Spatafora J.W."/>
            <person name="Tedersoo L."/>
            <person name="Vaario L.-M."/>
            <person name="Yamada A."/>
            <person name="Yan M."/>
            <person name="Wang P."/>
            <person name="Xu J."/>
            <person name="Bruns T."/>
            <person name="Baldrian P."/>
            <person name="Vilgalys R."/>
            <person name="Henrissat B."/>
            <person name="Grigoriev I.V."/>
            <person name="Hibbett D."/>
            <person name="Nagy L.G."/>
            <person name="Martin F.M."/>
        </authorList>
    </citation>
    <scope>NUCLEOTIDE SEQUENCE</scope>
    <source>
        <strain evidence="3">Prilba</strain>
    </source>
</reference>
<feature type="region of interest" description="Disordered" evidence="1">
    <location>
        <begin position="71"/>
        <end position="91"/>
    </location>
</feature>
<dbReference type="EMBL" id="WHVB01000007">
    <property type="protein sequence ID" value="KAF8481158.1"/>
    <property type="molecule type" value="Genomic_DNA"/>
</dbReference>
<feature type="compositionally biased region" description="Basic and acidic residues" evidence="1">
    <location>
        <begin position="71"/>
        <end position="86"/>
    </location>
</feature>
<keyword evidence="4" id="KW-1185">Reference proteome</keyword>
<dbReference type="OrthoDB" id="442087at2759"/>
<evidence type="ECO:0000259" key="2">
    <source>
        <dbReference type="PROSITE" id="PS50076"/>
    </source>
</evidence>
<dbReference type="Proteomes" id="UP000759537">
    <property type="component" value="Unassembled WGS sequence"/>
</dbReference>
<comment type="caution">
    <text evidence="3">The sequence shown here is derived from an EMBL/GenBank/DDBJ whole genome shotgun (WGS) entry which is preliminary data.</text>
</comment>
<organism evidence="3 4">
    <name type="scientific">Russula ochroleuca</name>
    <dbReference type="NCBI Taxonomy" id="152965"/>
    <lineage>
        <taxon>Eukaryota</taxon>
        <taxon>Fungi</taxon>
        <taxon>Dikarya</taxon>
        <taxon>Basidiomycota</taxon>
        <taxon>Agaricomycotina</taxon>
        <taxon>Agaricomycetes</taxon>
        <taxon>Russulales</taxon>
        <taxon>Russulaceae</taxon>
        <taxon>Russula</taxon>
    </lineage>
</organism>
<dbReference type="GO" id="GO:0005737">
    <property type="term" value="C:cytoplasm"/>
    <property type="evidence" value="ECO:0007669"/>
    <property type="project" value="TreeGrafter"/>
</dbReference>
<dbReference type="PANTHER" id="PTHR43948">
    <property type="entry name" value="DNAJ HOMOLOG SUBFAMILY B"/>
    <property type="match status" value="1"/>
</dbReference>
<dbReference type="PRINTS" id="PR00625">
    <property type="entry name" value="JDOMAIN"/>
</dbReference>
<dbReference type="GO" id="GO:0051087">
    <property type="term" value="F:protein-folding chaperone binding"/>
    <property type="evidence" value="ECO:0007669"/>
    <property type="project" value="TreeGrafter"/>
</dbReference>
<dbReference type="SUPFAM" id="SSF46565">
    <property type="entry name" value="Chaperone J-domain"/>
    <property type="match status" value="1"/>
</dbReference>
<name>A0A9P5MXQ3_9AGAM</name>
<dbReference type="PANTHER" id="PTHR43948:SF21">
    <property type="entry name" value="DNAJ DOMAIN-CONTAINING PROTEIN"/>
    <property type="match status" value="1"/>
</dbReference>
<dbReference type="AlphaFoldDB" id="A0A9P5MXQ3"/>
<evidence type="ECO:0000313" key="3">
    <source>
        <dbReference type="EMBL" id="KAF8481158.1"/>
    </source>
</evidence>
<evidence type="ECO:0000313" key="4">
    <source>
        <dbReference type="Proteomes" id="UP000759537"/>
    </source>
</evidence>
<dbReference type="PROSITE" id="PS50076">
    <property type="entry name" value="DNAJ_2"/>
    <property type="match status" value="1"/>
</dbReference>
<dbReference type="InterPro" id="IPR036869">
    <property type="entry name" value="J_dom_sf"/>
</dbReference>
<sequence length="215" mass="23457">MASFPDYYGILNVPKNASTEDIRQAYKRESLKTHPDRLLNASNEEKKASTEKFQAVADAYYVLSDPQRRSEYDRLSSSRPSSERTNDPSASSNFFRMFSGMFTSGAGDGQSGTAQEQRPNADRVFGDVFEDLLRPEVERHLPVWSWLGSACGAGLGFITANVPGLVVGAYAGNRLGAIRDAKGKSVAAVFAELGARQKVEILHALALKVLGTLYT</sequence>
<dbReference type="GO" id="GO:0005634">
    <property type="term" value="C:nucleus"/>
    <property type="evidence" value="ECO:0007669"/>
    <property type="project" value="TreeGrafter"/>
</dbReference>
<dbReference type="GO" id="GO:0051082">
    <property type="term" value="F:unfolded protein binding"/>
    <property type="evidence" value="ECO:0007669"/>
    <property type="project" value="TreeGrafter"/>
</dbReference>
<accession>A0A9P5MXQ3</accession>